<feature type="repeat" description="ANK" evidence="2">
    <location>
        <begin position="673"/>
        <end position="694"/>
    </location>
</feature>
<dbReference type="InterPro" id="IPR002110">
    <property type="entry name" value="Ankyrin_rpt"/>
</dbReference>
<feature type="domain" description="GPI inositol-deacylase winged helix" evidence="5">
    <location>
        <begin position="438"/>
        <end position="518"/>
    </location>
</feature>
<dbReference type="PROSITE" id="PS50297">
    <property type="entry name" value="ANK_REP_REGION"/>
    <property type="match status" value="1"/>
</dbReference>
<dbReference type="OrthoDB" id="1577640at2759"/>
<dbReference type="GO" id="GO:0009116">
    <property type="term" value="P:nucleoside metabolic process"/>
    <property type="evidence" value="ECO:0007669"/>
    <property type="project" value="InterPro"/>
</dbReference>
<dbReference type="VEuPathDB" id="FungiDB:NECHADRAFT_11175"/>
<dbReference type="Gene3D" id="1.25.40.20">
    <property type="entry name" value="Ankyrin repeat-containing domain"/>
    <property type="match status" value="1"/>
</dbReference>
<organism evidence="7 8">
    <name type="scientific">Fusarium vanettenii (strain ATCC MYA-4622 / CBS 123669 / FGSC 9596 / NRRL 45880 / 77-13-4)</name>
    <name type="common">Fusarium solani subsp. pisi</name>
    <dbReference type="NCBI Taxonomy" id="660122"/>
    <lineage>
        <taxon>Eukaryota</taxon>
        <taxon>Fungi</taxon>
        <taxon>Dikarya</taxon>
        <taxon>Ascomycota</taxon>
        <taxon>Pezizomycotina</taxon>
        <taxon>Sordariomycetes</taxon>
        <taxon>Hypocreomycetidae</taxon>
        <taxon>Hypocreales</taxon>
        <taxon>Nectriaceae</taxon>
        <taxon>Fusarium</taxon>
        <taxon>Fusarium solani species complex</taxon>
        <taxon>Fusarium vanettenii</taxon>
    </lineage>
</organism>
<dbReference type="AlphaFoldDB" id="C7ZBF3"/>
<dbReference type="Pfam" id="PF22939">
    <property type="entry name" value="WHD_GPIID"/>
    <property type="match status" value="1"/>
</dbReference>
<evidence type="ECO:0000259" key="5">
    <source>
        <dbReference type="Pfam" id="PF22939"/>
    </source>
</evidence>
<dbReference type="PANTHER" id="PTHR46082:SF11">
    <property type="entry name" value="AAA+ ATPASE DOMAIN-CONTAINING PROTEIN-RELATED"/>
    <property type="match status" value="1"/>
</dbReference>
<dbReference type="SUPFAM" id="SSF53167">
    <property type="entry name" value="Purine and uridine phosphorylases"/>
    <property type="match status" value="1"/>
</dbReference>
<keyword evidence="8" id="KW-1185">Reference proteome</keyword>
<keyword evidence="1" id="KW-0677">Repeat</keyword>
<evidence type="ECO:0000259" key="6">
    <source>
        <dbReference type="Pfam" id="PF24883"/>
    </source>
</evidence>
<feature type="non-terminal residue" evidence="7">
    <location>
        <position position="694"/>
    </location>
</feature>
<dbReference type="InterPro" id="IPR036770">
    <property type="entry name" value="Ankyrin_rpt-contain_sf"/>
</dbReference>
<dbReference type="InParanoid" id="C7ZBF3"/>
<evidence type="ECO:0000256" key="2">
    <source>
        <dbReference type="PROSITE-ProRule" id="PRU00023"/>
    </source>
</evidence>
<evidence type="ECO:0000256" key="3">
    <source>
        <dbReference type="SAM" id="MobiDB-lite"/>
    </source>
</evidence>
<evidence type="ECO:0000313" key="7">
    <source>
        <dbReference type="EMBL" id="EEU38844.1"/>
    </source>
</evidence>
<dbReference type="InterPro" id="IPR056884">
    <property type="entry name" value="NPHP3-like_N"/>
</dbReference>
<dbReference type="OMA" id="NVDCSYR"/>
<dbReference type="InterPro" id="IPR035994">
    <property type="entry name" value="Nucleoside_phosphorylase_sf"/>
</dbReference>
<dbReference type="InterPro" id="IPR053137">
    <property type="entry name" value="NLR-like"/>
</dbReference>
<dbReference type="RefSeq" id="XP_003044557.1">
    <property type="nucleotide sequence ID" value="XM_003044511.1"/>
</dbReference>
<protein>
    <submittedName>
        <fullName evidence="7">Uncharacterized protein</fullName>
    </submittedName>
</protein>
<feature type="domain" description="Nephrocystin 3-like N-terminal" evidence="6">
    <location>
        <begin position="304"/>
        <end position="379"/>
    </location>
</feature>
<dbReference type="InterPro" id="IPR027417">
    <property type="entry name" value="P-loop_NTPase"/>
</dbReference>
<dbReference type="Pfam" id="PF12796">
    <property type="entry name" value="Ank_2"/>
    <property type="match status" value="1"/>
</dbReference>
<evidence type="ECO:0000256" key="4">
    <source>
        <dbReference type="SAM" id="Phobius"/>
    </source>
</evidence>
<feature type="region of interest" description="Disordered" evidence="3">
    <location>
        <begin position="140"/>
        <end position="160"/>
    </location>
</feature>
<keyword evidence="4" id="KW-0812">Transmembrane</keyword>
<dbReference type="Proteomes" id="UP000005206">
    <property type="component" value="Chromosome 7"/>
</dbReference>
<feature type="compositionally biased region" description="Basic and acidic residues" evidence="3">
    <location>
        <begin position="144"/>
        <end position="159"/>
    </location>
</feature>
<dbReference type="Gene3D" id="3.40.50.300">
    <property type="entry name" value="P-loop containing nucleotide triphosphate hydrolases"/>
    <property type="match status" value="1"/>
</dbReference>
<dbReference type="SUPFAM" id="SSF48403">
    <property type="entry name" value="Ankyrin repeat"/>
    <property type="match status" value="1"/>
</dbReference>
<sequence>MGTVKAAQCAATVSQQFPNVRFALMIGIGAGIPNFPKRDIRLGDIAISIPRDNHSGVLQYDFGKYEADGKFVLKGSLDKPPPLLISADGSLEEDEMMNKSRLRRILKNITKQPRYARPNTDDVLFDPTFHHVNKGEDCSGCEASGEKKVTPRAEREERPGQPVVHRGLILSGSGVVKNPGDRDRLRRDCDDAICFEMEAAGIMDELPCLVVRGICDYADTHKQDGWHYYAAAVAAAYGKAVLLKVDGQDVEETRSMRETMENHTVLADIRGQASATKHGEILDWLAGIDYGPQQSYYLKRRQPGTGQWLLNSAEFKTWVETKKQTLFCPGIPGAGKTILTSIVVEELTAYFETDQNVGVAYVYCDFQRQDEQNAELFLANRGDVINHLYRFLLARLHLESLKHKTTLSDLSDALKKLPKGEAALAEAYGETIKRIRSQSKDFRLLAERVLSLLTCSERLLTKLELQDALAVRAGTTTLDRDKRPSIGIIVDVCAGLVTFDEDSGVLRLAHDTTRTYLETHMFCIKPQQDPATLQDPMIFDTQKNHDAMAEAQNTATIICVTYLSLDDFESGFCPSDDEFQERLRLNPLYVYAAKAWGHHARKSLTSRQEVLDFLECQAKVEASSQALMAGKSMFSQDVPKRMTGLHLAAYFGVCGAVNLLLRRLHSVNLKDSYGRTPLSYAAQEGNEAVIKILI</sequence>
<dbReference type="GeneID" id="9672746"/>
<accession>C7ZBF3</accession>
<dbReference type="Gene3D" id="3.40.50.1580">
    <property type="entry name" value="Nucleoside phosphorylase domain"/>
    <property type="match status" value="1"/>
</dbReference>
<name>C7ZBF3_FUSV7</name>
<feature type="non-terminal residue" evidence="7">
    <location>
        <position position="1"/>
    </location>
</feature>
<dbReference type="eggNOG" id="KOG4177">
    <property type="taxonomic scope" value="Eukaryota"/>
</dbReference>
<evidence type="ECO:0000313" key="8">
    <source>
        <dbReference type="Proteomes" id="UP000005206"/>
    </source>
</evidence>
<dbReference type="PROSITE" id="PS50088">
    <property type="entry name" value="ANK_REPEAT"/>
    <property type="match status" value="1"/>
</dbReference>
<dbReference type="KEGG" id="nhe:NECHADRAFT_11175"/>
<keyword evidence="2" id="KW-0040">ANK repeat</keyword>
<feature type="transmembrane region" description="Helical" evidence="4">
    <location>
        <begin position="642"/>
        <end position="661"/>
    </location>
</feature>
<dbReference type="GO" id="GO:0003824">
    <property type="term" value="F:catalytic activity"/>
    <property type="evidence" value="ECO:0007669"/>
    <property type="project" value="InterPro"/>
</dbReference>
<evidence type="ECO:0000256" key="1">
    <source>
        <dbReference type="ARBA" id="ARBA00022737"/>
    </source>
</evidence>
<dbReference type="EMBL" id="GG698914">
    <property type="protein sequence ID" value="EEU38844.1"/>
    <property type="molecule type" value="Genomic_DNA"/>
</dbReference>
<dbReference type="HOGENOM" id="CLU_000288_34_2_1"/>
<keyword evidence="4" id="KW-1133">Transmembrane helix</keyword>
<proteinExistence type="predicted"/>
<dbReference type="PANTHER" id="PTHR46082">
    <property type="entry name" value="ATP/GTP-BINDING PROTEIN-RELATED"/>
    <property type="match status" value="1"/>
</dbReference>
<dbReference type="Pfam" id="PF24883">
    <property type="entry name" value="NPHP3_N"/>
    <property type="match status" value="1"/>
</dbReference>
<reference evidence="7 8" key="1">
    <citation type="journal article" date="2009" name="PLoS Genet.">
        <title>The genome of Nectria haematococca: contribution of supernumerary chromosomes to gene expansion.</title>
        <authorList>
            <person name="Coleman J.J."/>
            <person name="Rounsley S.D."/>
            <person name="Rodriguez-Carres M."/>
            <person name="Kuo A."/>
            <person name="Wasmann C.C."/>
            <person name="Grimwood J."/>
            <person name="Schmutz J."/>
            <person name="Taga M."/>
            <person name="White G.J."/>
            <person name="Zhou S."/>
            <person name="Schwartz D.C."/>
            <person name="Freitag M."/>
            <person name="Ma L.J."/>
            <person name="Danchin E.G."/>
            <person name="Henrissat B."/>
            <person name="Coutinho P.M."/>
            <person name="Nelson D.R."/>
            <person name="Straney D."/>
            <person name="Napoli C.A."/>
            <person name="Barker B.M."/>
            <person name="Gribskov M."/>
            <person name="Rep M."/>
            <person name="Kroken S."/>
            <person name="Molnar I."/>
            <person name="Rensing C."/>
            <person name="Kennell J.C."/>
            <person name="Zamora J."/>
            <person name="Farman M.L."/>
            <person name="Selker E.U."/>
            <person name="Salamov A."/>
            <person name="Shapiro H."/>
            <person name="Pangilinan J."/>
            <person name="Lindquist E."/>
            <person name="Lamers C."/>
            <person name="Grigoriev I.V."/>
            <person name="Geiser D.M."/>
            <person name="Covert S.F."/>
            <person name="Temporini E."/>
            <person name="Vanetten H.D."/>
        </authorList>
    </citation>
    <scope>NUCLEOTIDE SEQUENCE [LARGE SCALE GENOMIC DNA]</scope>
    <source>
        <strain evidence="8">ATCC MYA-4622 / CBS 123669 / FGSC 9596 / NRRL 45880 / 77-13-4</strain>
    </source>
</reference>
<dbReference type="InterPro" id="IPR054471">
    <property type="entry name" value="GPIID_WHD"/>
</dbReference>
<keyword evidence="4" id="KW-0472">Membrane</keyword>
<gene>
    <name evidence="7" type="ORF">NECHADRAFT_11175</name>
</gene>